<proteinExistence type="predicted"/>
<sequence>MIYLFWIFFTWLLGNALGTALPVLEPHQARQEVQEPTPLQDVQPPDEGVPSPLPPVVSTRLGLPTAHEVTVTFVSSTFTSTVPSSTTTLTRTSTSPPSFTQTTTVISGTTVIAETIQTVLRSESLTQAPQALATGPAEADSNGATGLLEWKGGINVQLAGTLLLGLLLANISW</sequence>
<dbReference type="Proteomes" id="UP000559027">
    <property type="component" value="Unassembled WGS sequence"/>
</dbReference>
<dbReference type="AlphaFoldDB" id="A0A8H5D6Q2"/>
<protein>
    <submittedName>
        <fullName evidence="3">Uncharacterized protein</fullName>
    </submittedName>
</protein>
<keyword evidence="4" id="KW-1185">Reference proteome</keyword>
<comment type="caution">
    <text evidence="3">The sequence shown here is derived from an EMBL/GenBank/DDBJ whole genome shotgun (WGS) entry which is preliminary data.</text>
</comment>
<evidence type="ECO:0000313" key="4">
    <source>
        <dbReference type="Proteomes" id="UP000559027"/>
    </source>
</evidence>
<feature type="region of interest" description="Disordered" evidence="1">
    <location>
        <begin position="29"/>
        <end position="59"/>
    </location>
</feature>
<gene>
    <name evidence="3" type="ORF">D9756_007897</name>
</gene>
<evidence type="ECO:0000256" key="1">
    <source>
        <dbReference type="SAM" id="MobiDB-lite"/>
    </source>
</evidence>
<accession>A0A8H5D6Q2</accession>
<evidence type="ECO:0000313" key="3">
    <source>
        <dbReference type="EMBL" id="KAF5353242.1"/>
    </source>
</evidence>
<keyword evidence="2" id="KW-0732">Signal</keyword>
<name>A0A8H5D6Q2_9AGAR</name>
<feature type="signal peptide" evidence="2">
    <location>
        <begin position="1"/>
        <end position="18"/>
    </location>
</feature>
<organism evidence="3 4">
    <name type="scientific">Leucocoprinus leucothites</name>
    <dbReference type="NCBI Taxonomy" id="201217"/>
    <lineage>
        <taxon>Eukaryota</taxon>
        <taxon>Fungi</taxon>
        <taxon>Dikarya</taxon>
        <taxon>Basidiomycota</taxon>
        <taxon>Agaricomycotina</taxon>
        <taxon>Agaricomycetes</taxon>
        <taxon>Agaricomycetidae</taxon>
        <taxon>Agaricales</taxon>
        <taxon>Agaricineae</taxon>
        <taxon>Agaricaceae</taxon>
        <taxon>Leucocoprinus</taxon>
    </lineage>
</organism>
<feature type="chain" id="PRO_5034881315" evidence="2">
    <location>
        <begin position="19"/>
        <end position="173"/>
    </location>
</feature>
<dbReference type="EMBL" id="JAACJO010000010">
    <property type="protein sequence ID" value="KAF5353242.1"/>
    <property type="molecule type" value="Genomic_DNA"/>
</dbReference>
<feature type="region of interest" description="Disordered" evidence="1">
    <location>
        <begin position="80"/>
        <end position="100"/>
    </location>
</feature>
<evidence type="ECO:0000256" key="2">
    <source>
        <dbReference type="SAM" id="SignalP"/>
    </source>
</evidence>
<reference evidence="3 4" key="1">
    <citation type="journal article" date="2020" name="ISME J.">
        <title>Uncovering the hidden diversity of litter-decomposition mechanisms in mushroom-forming fungi.</title>
        <authorList>
            <person name="Floudas D."/>
            <person name="Bentzer J."/>
            <person name="Ahren D."/>
            <person name="Johansson T."/>
            <person name="Persson P."/>
            <person name="Tunlid A."/>
        </authorList>
    </citation>
    <scope>NUCLEOTIDE SEQUENCE [LARGE SCALE GENOMIC DNA]</scope>
    <source>
        <strain evidence="3 4">CBS 146.42</strain>
    </source>
</reference>